<protein>
    <recommendedName>
        <fullName evidence="8">3'(2'),5'-bisphosphate nucleotidase 1</fullName>
        <ecNumber evidence="12">3.1.3.57</ecNumber>
        <ecNumber evidence="3">3.1.3.7</ecNumber>
    </recommendedName>
    <alternativeName>
        <fullName evidence="13">3'-phosphoadenosine 5'-phosphate phosphatase</fullName>
    </alternativeName>
    <alternativeName>
        <fullName evidence="9">Bisphosphate 3'-nucleotidase 1</fullName>
    </alternativeName>
    <alternativeName>
        <fullName evidence="14">Inositol-polyphosphate 1-phosphatase</fullName>
    </alternativeName>
</protein>
<gene>
    <name evidence="16" type="ORF">A3Q56_03655</name>
</gene>
<dbReference type="GO" id="GO:0008441">
    <property type="term" value="F:3'(2'),5'-bisphosphate nucleotidase activity"/>
    <property type="evidence" value="ECO:0007669"/>
    <property type="project" value="UniProtKB-EC"/>
</dbReference>
<evidence type="ECO:0000256" key="8">
    <source>
        <dbReference type="ARBA" id="ARBA00040342"/>
    </source>
</evidence>
<feature type="binding site" evidence="15">
    <location>
        <position position="118"/>
    </location>
    <ligand>
        <name>Mg(2+)</name>
        <dbReference type="ChEBI" id="CHEBI:18420"/>
        <label>1</label>
        <note>catalytic</note>
    </ligand>
</feature>
<dbReference type="PROSITE" id="PS00630">
    <property type="entry name" value="IMP_2"/>
    <property type="match status" value="1"/>
</dbReference>
<evidence type="ECO:0000256" key="4">
    <source>
        <dbReference type="ARBA" id="ARBA00022671"/>
    </source>
</evidence>
<dbReference type="GO" id="GO:0005737">
    <property type="term" value="C:cytoplasm"/>
    <property type="evidence" value="ECO:0007669"/>
    <property type="project" value="UniProtKB-ARBA"/>
</dbReference>
<dbReference type="PROSITE" id="PS00629">
    <property type="entry name" value="IMP_1"/>
    <property type="match status" value="1"/>
</dbReference>
<comment type="similarity">
    <text evidence="2">Belongs to the inositol monophosphatase superfamily.</text>
</comment>
<evidence type="ECO:0000256" key="15">
    <source>
        <dbReference type="PIRSR" id="PIRSR600760-2"/>
    </source>
</evidence>
<dbReference type="EC" id="3.1.3.7" evidence="3"/>
<keyword evidence="5 15" id="KW-0479">Metal-binding</keyword>
<keyword evidence="7 15" id="KW-0460">Magnesium</keyword>
<keyword evidence="4" id="KW-0452">Lithium</keyword>
<comment type="caution">
    <text evidence="16">The sequence shown here is derived from an EMBL/GenBank/DDBJ whole genome shotgun (WGS) entry which is preliminary data.</text>
</comment>
<evidence type="ECO:0000256" key="1">
    <source>
        <dbReference type="ARBA" id="ARBA00001946"/>
    </source>
</evidence>
<feature type="binding site" evidence="15">
    <location>
        <position position="121"/>
    </location>
    <ligand>
        <name>Mg(2+)</name>
        <dbReference type="ChEBI" id="CHEBI:18420"/>
        <label>1</label>
        <note>catalytic</note>
    </ligand>
</feature>
<evidence type="ECO:0000313" key="17">
    <source>
        <dbReference type="Proteomes" id="UP000078046"/>
    </source>
</evidence>
<dbReference type="InterPro" id="IPR050725">
    <property type="entry name" value="CysQ/Inositol_MonoPase"/>
</dbReference>
<keyword evidence="6" id="KW-0378">Hydrolase</keyword>
<comment type="catalytic activity">
    <reaction evidence="10">
        <text>1D-myo-inositol 1,3,4-trisphosphate + H2O = 1D-myo-inositol 3,4-bisphosphate + phosphate</text>
        <dbReference type="Rhea" id="RHEA:70319"/>
        <dbReference type="ChEBI" id="CHEBI:15377"/>
        <dbReference type="ChEBI" id="CHEBI:43474"/>
        <dbReference type="ChEBI" id="CHEBI:58414"/>
        <dbReference type="ChEBI" id="CHEBI:83241"/>
    </reaction>
    <physiologicalReaction direction="left-to-right" evidence="10">
        <dbReference type="Rhea" id="RHEA:70320"/>
    </physiologicalReaction>
</comment>
<dbReference type="Gene3D" id="3.40.190.80">
    <property type="match status" value="1"/>
</dbReference>
<evidence type="ECO:0000256" key="6">
    <source>
        <dbReference type="ARBA" id="ARBA00022801"/>
    </source>
</evidence>
<dbReference type="InterPro" id="IPR020550">
    <property type="entry name" value="Inositol_monophosphatase_CS"/>
</dbReference>
<feature type="binding site" evidence="15">
    <location>
        <position position="120"/>
    </location>
    <ligand>
        <name>Mg(2+)</name>
        <dbReference type="ChEBI" id="CHEBI:18420"/>
        <label>1</label>
        <note>catalytic</note>
    </ligand>
</feature>
<comment type="catalytic activity">
    <reaction evidence="11">
        <text>1D-myo-inositol 1,4-bisphosphate + H2O = 1D-myo-inositol 4-phosphate + phosphate</text>
        <dbReference type="Rhea" id="RHEA:15553"/>
        <dbReference type="ChEBI" id="CHEBI:15377"/>
        <dbReference type="ChEBI" id="CHEBI:43474"/>
        <dbReference type="ChEBI" id="CHEBI:58282"/>
        <dbReference type="ChEBI" id="CHEBI:58469"/>
        <dbReference type="EC" id="3.1.3.57"/>
    </reaction>
    <physiologicalReaction direction="left-to-right" evidence="11">
        <dbReference type="Rhea" id="RHEA:15554"/>
    </physiologicalReaction>
</comment>
<evidence type="ECO:0000256" key="2">
    <source>
        <dbReference type="ARBA" id="ARBA00009759"/>
    </source>
</evidence>
<dbReference type="Pfam" id="PF00459">
    <property type="entry name" value="Inositol_P"/>
    <property type="match status" value="1"/>
</dbReference>
<dbReference type="GO" id="GO:0046872">
    <property type="term" value="F:metal ion binding"/>
    <property type="evidence" value="ECO:0007669"/>
    <property type="project" value="UniProtKB-KW"/>
</dbReference>
<dbReference type="AlphaFoldDB" id="A0A177B2X3"/>
<evidence type="ECO:0000256" key="11">
    <source>
        <dbReference type="ARBA" id="ARBA00044478"/>
    </source>
</evidence>
<dbReference type="Gene3D" id="3.30.540.10">
    <property type="entry name" value="Fructose-1,6-Bisphosphatase, subunit A, domain 1"/>
    <property type="match status" value="1"/>
</dbReference>
<evidence type="ECO:0000256" key="13">
    <source>
        <dbReference type="ARBA" id="ARBA00044544"/>
    </source>
</evidence>
<organism evidence="16 17">
    <name type="scientific">Intoshia linei</name>
    <dbReference type="NCBI Taxonomy" id="1819745"/>
    <lineage>
        <taxon>Eukaryota</taxon>
        <taxon>Metazoa</taxon>
        <taxon>Spiralia</taxon>
        <taxon>Lophotrochozoa</taxon>
        <taxon>Mesozoa</taxon>
        <taxon>Orthonectida</taxon>
        <taxon>Rhopaluridae</taxon>
        <taxon>Intoshia</taxon>
    </lineage>
</organism>
<dbReference type="OrthoDB" id="411145at2759"/>
<accession>A0A177B2X3</accession>
<dbReference type="EMBL" id="LWCA01000413">
    <property type="protein sequence ID" value="OAF68629.1"/>
    <property type="molecule type" value="Genomic_DNA"/>
</dbReference>
<evidence type="ECO:0000256" key="7">
    <source>
        <dbReference type="ARBA" id="ARBA00022842"/>
    </source>
</evidence>
<comment type="cofactor">
    <cofactor evidence="1 15">
        <name>Mg(2+)</name>
        <dbReference type="ChEBI" id="CHEBI:18420"/>
    </cofactor>
</comment>
<dbReference type="PANTHER" id="PTHR43028">
    <property type="entry name" value="3'(2'),5'-BISPHOSPHATE NUCLEOTIDASE 1"/>
    <property type="match status" value="1"/>
</dbReference>
<dbReference type="FunFam" id="3.30.540.10:FF:000012">
    <property type="entry name" value="Blast:Putative inositol monophosphatase 3"/>
    <property type="match status" value="1"/>
</dbReference>
<dbReference type="GO" id="GO:0004441">
    <property type="term" value="F:inositol-1,4-bisphosphate 1-phosphatase activity"/>
    <property type="evidence" value="ECO:0007669"/>
    <property type="project" value="UniProtKB-EC"/>
</dbReference>
<dbReference type="InterPro" id="IPR020583">
    <property type="entry name" value="Inositol_monoP_metal-BS"/>
</dbReference>
<evidence type="ECO:0000256" key="9">
    <source>
        <dbReference type="ARBA" id="ARBA00041815"/>
    </source>
</evidence>
<dbReference type="InterPro" id="IPR000760">
    <property type="entry name" value="Inositol_monophosphatase-like"/>
</dbReference>
<dbReference type="Proteomes" id="UP000078046">
    <property type="component" value="Unassembled WGS sequence"/>
</dbReference>
<feature type="binding site" evidence="15">
    <location>
        <position position="70"/>
    </location>
    <ligand>
        <name>Mg(2+)</name>
        <dbReference type="ChEBI" id="CHEBI:18420"/>
        <label>1</label>
        <note>catalytic</note>
    </ligand>
</feature>
<name>A0A177B2X3_9BILA</name>
<dbReference type="GO" id="GO:0046854">
    <property type="term" value="P:phosphatidylinositol phosphate biosynthetic process"/>
    <property type="evidence" value="ECO:0007669"/>
    <property type="project" value="InterPro"/>
</dbReference>
<feature type="binding site" evidence="15">
    <location>
        <position position="252"/>
    </location>
    <ligand>
        <name>Mg(2+)</name>
        <dbReference type="ChEBI" id="CHEBI:18420"/>
        <label>1</label>
        <note>catalytic</note>
    </ligand>
</feature>
<evidence type="ECO:0000256" key="5">
    <source>
        <dbReference type="ARBA" id="ARBA00022723"/>
    </source>
</evidence>
<dbReference type="SUPFAM" id="SSF56655">
    <property type="entry name" value="Carbohydrate phosphatase"/>
    <property type="match status" value="1"/>
</dbReference>
<evidence type="ECO:0000313" key="16">
    <source>
        <dbReference type="EMBL" id="OAF68629.1"/>
    </source>
</evidence>
<evidence type="ECO:0000256" key="10">
    <source>
        <dbReference type="ARBA" id="ARBA00044465"/>
    </source>
</evidence>
<reference evidence="16 17" key="1">
    <citation type="submission" date="2016-04" db="EMBL/GenBank/DDBJ databases">
        <title>The genome of Intoshia linei affirms orthonectids as highly simplified spiralians.</title>
        <authorList>
            <person name="Mikhailov K.V."/>
            <person name="Slusarev G.S."/>
            <person name="Nikitin M.A."/>
            <person name="Logacheva M.D."/>
            <person name="Penin A."/>
            <person name="Aleoshin V."/>
            <person name="Panchin Y.V."/>
        </authorList>
    </citation>
    <scope>NUCLEOTIDE SEQUENCE [LARGE SCALE GENOMIC DNA]</scope>
    <source>
        <strain evidence="16">Intl2013</strain>
        <tissue evidence="16">Whole animal</tissue>
    </source>
</reference>
<dbReference type="EC" id="3.1.3.57" evidence="12"/>
<evidence type="ECO:0000256" key="3">
    <source>
        <dbReference type="ARBA" id="ARBA00012633"/>
    </source>
</evidence>
<keyword evidence="17" id="KW-1185">Reference proteome</keyword>
<evidence type="ECO:0000256" key="14">
    <source>
        <dbReference type="ARBA" id="ARBA00044554"/>
    </source>
</evidence>
<evidence type="ECO:0000256" key="12">
    <source>
        <dbReference type="ARBA" id="ARBA00044519"/>
    </source>
</evidence>
<proteinExistence type="inferred from homology"/>
<dbReference type="PANTHER" id="PTHR43028:SF5">
    <property type="entry name" value="3'(2'),5'-BISPHOSPHATE NUCLEOTIDASE 1"/>
    <property type="match status" value="1"/>
</dbReference>
<sequence length="451" mass="50289">MLPLLTRLVANCYDVAIEAGKIIKSIHSSGDLSIFEKNPHDFVTAADLKAQVLIVSSLKHNFPNVKIIAEEDNTKGHNVQLIDVDPITSLSEEVIKKCAMLPAEYNETKEKEFVIWVDPLDGTYEFTKGKSEHVTVLIGISRFGVPIAGIIGKPFSGKCGHIIWGVVKLGVIHLMLINIRIGAFGLNINDLKPGRIITTAKYGNSSDNDKAISACLASEIMPMGGAGFKTLNVIEKNVHAYITVDVYLKKWDTCAPEAIILSCGGLLSDKKGNIYKYTSDSGDRIDKGLVATMDHQLHNELVDIISKIQKNEKTEISTFSVYVNGANSIKNKKTPQPCKITKKHYSTETYTKHKRSTWDAQSINTFNHCDSSGYSSFRVLTQIDLASEKYESDFESYVSDQSIETISNFQNFSNLKFFSDFEPYKEIKCSNLQKLNLNFKDSLDNLNDIKY</sequence>